<feature type="compositionally biased region" description="Basic residues" evidence="1">
    <location>
        <begin position="183"/>
        <end position="192"/>
    </location>
</feature>
<evidence type="ECO:0000313" key="3">
    <source>
        <dbReference type="EMBL" id="MDT0574589.1"/>
    </source>
</evidence>
<dbReference type="Proteomes" id="UP001259803">
    <property type="component" value="Unassembled WGS sequence"/>
</dbReference>
<sequence length="262" mass="29259">MSLNNTRGNNRRRGRSPGRQQGGQFQNRIDSRARGNAPQLLDKYKKLAEDAHRNGDRVQAEYYLQFADHYFRVIADGKVRQDEQRSKREDTRDDPRQDGNSRRDERRGTGSHDDDDSDADSGSADEEMGGRDDRFISDHDETSSAPANHRTGRPVRNEADDDSAQDTRRQSGEESDNPFVREPRKRAVRKPRQPSGRGEAAGSETERTVQNSGALDPQALPPAIGETGTTDGEPAEKPKRARRPRKPKEDGSADDVKQAANG</sequence>
<evidence type="ECO:0000259" key="2">
    <source>
        <dbReference type="Pfam" id="PF13763"/>
    </source>
</evidence>
<protein>
    <submittedName>
        <fullName evidence="3">DUF4167 domain-containing protein</fullName>
    </submittedName>
</protein>
<feature type="region of interest" description="Disordered" evidence="1">
    <location>
        <begin position="1"/>
        <end position="37"/>
    </location>
</feature>
<gene>
    <name evidence="3" type="ORF">RM533_00155</name>
</gene>
<feature type="compositionally biased region" description="Acidic residues" evidence="1">
    <location>
        <begin position="113"/>
        <end position="127"/>
    </location>
</feature>
<feature type="region of interest" description="Disordered" evidence="1">
    <location>
        <begin position="80"/>
        <end position="262"/>
    </location>
</feature>
<evidence type="ECO:0000313" key="4">
    <source>
        <dbReference type="Proteomes" id="UP001259803"/>
    </source>
</evidence>
<dbReference type="Pfam" id="PF13763">
    <property type="entry name" value="DUF4167"/>
    <property type="match status" value="1"/>
</dbReference>
<dbReference type="InterPro" id="IPR025430">
    <property type="entry name" value="DUF4167"/>
</dbReference>
<comment type="caution">
    <text evidence="3">The sequence shown here is derived from an EMBL/GenBank/DDBJ whole genome shotgun (WGS) entry which is preliminary data.</text>
</comment>
<keyword evidence="4" id="KW-1185">Reference proteome</keyword>
<feature type="compositionally biased region" description="Basic and acidic residues" evidence="1">
    <location>
        <begin position="80"/>
        <end position="112"/>
    </location>
</feature>
<organism evidence="3 4">
    <name type="scientific">Croceicoccus esteveae</name>
    <dbReference type="NCBI Taxonomy" id="3075597"/>
    <lineage>
        <taxon>Bacteria</taxon>
        <taxon>Pseudomonadati</taxon>
        <taxon>Pseudomonadota</taxon>
        <taxon>Alphaproteobacteria</taxon>
        <taxon>Sphingomonadales</taxon>
        <taxon>Erythrobacteraceae</taxon>
        <taxon>Croceicoccus</taxon>
    </lineage>
</organism>
<feature type="compositionally biased region" description="Basic and acidic residues" evidence="1">
    <location>
        <begin position="128"/>
        <end position="142"/>
    </location>
</feature>
<name>A0ABU2ZG64_9SPHN</name>
<evidence type="ECO:0000256" key="1">
    <source>
        <dbReference type="SAM" id="MobiDB-lite"/>
    </source>
</evidence>
<feature type="compositionally biased region" description="Basic and acidic residues" evidence="1">
    <location>
        <begin position="247"/>
        <end position="262"/>
    </location>
</feature>
<reference evidence="3 4" key="1">
    <citation type="submission" date="2023-09" db="EMBL/GenBank/DDBJ databases">
        <authorList>
            <person name="Rey-Velasco X."/>
        </authorList>
    </citation>
    <scope>NUCLEOTIDE SEQUENCE [LARGE SCALE GENOMIC DNA]</scope>
    <source>
        <strain evidence="3 4">F390</strain>
    </source>
</reference>
<dbReference type="EMBL" id="JAVRHS010000001">
    <property type="protein sequence ID" value="MDT0574589.1"/>
    <property type="molecule type" value="Genomic_DNA"/>
</dbReference>
<feature type="domain" description="DUF4167" evidence="2">
    <location>
        <begin position="7"/>
        <end position="77"/>
    </location>
</feature>
<feature type="compositionally biased region" description="Low complexity" evidence="1">
    <location>
        <begin position="17"/>
        <end position="26"/>
    </location>
</feature>
<proteinExistence type="predicted"/>
<accession>A0ABU2ZG64</accession>